<feature type="domain" description="HTH cro/C1-type" evidence="2">
    <location>
        <begin position="18"/>
        <end position="72"/>
    </location>
</feature>
<dbReference type="AlphaFoldDB" id="A0A1I2CV82"/>
<sequence>MSETKSFQEKCRRLGAKIKYYRTIGGMNQTVLANKLGISYQYLSRIECGKQSPSFPLLVALAEELHVDMAELVSERDSRRF</sequence>
<dbReference type="PANTHER" id="PTHR46797:SF1">
    <property type="entry name" value="METHYLPHOSPHONATE SYNTHASE"/>
    <property type="match status" value="1"/>
</dbReference>
<dbReference type="InterPro" id="IPR010982">
    <property type="entry name" value="Lambda_DNA-bd_dom_sf"/>
</dbReference>
<dbReference type="GO" id="GO:0003677">
    <property type="term" value="F:DNA binding"/>
    <property type="evidence" value="ECO:0007669"/>
    <property type="project" value="UniProtKB-KW"/>
</dbReference>
<dbReference type="SMART" id="SM00530">
    <property type="entry name" value="HTH_XRE"/>
    <property type="match status" value="1"/>
</dbReference>
<dbReference type="STRING" id="1123323.SAMN05216245_1152"/>
<dbReference type="InterPro" id="IPR050807">
    <property type="entry name" value="TransReg_Diox_bact_type"/>
</dbReference>
<dbReference type="PANTHER" id="PTHR46797">
    <property type="entry name" value="HTH-TYPE TRANSCRIPTIONAL REGULATOR"/>
    <property type="match status" value="1"/>
</dbReference>
<evidence type="ECO:0000256" key="1">
    <source>
        <dbReference type="ARBA" id="ARBA00023125"/>
    </source>
</evidence>
<protein>
    <submittedName>
        <fullName evidence="3">DNA-binding transcriptional regulator, XRE-family HTH domain</fullName>
    </submittedName>
</protein>
<reference evidence="3 4" key="1">
    <citation type="submission" date="2016-10" db="EMBL/GenBank/DDBJ databases">
        <authorList>
            <person name="de Groot N.N."/>
        </authorList>
    </citation>
    <scope>NUCLEOTIDE SEQUENCE [LARGE SCALE GENOMIC DNA]</scope>
    <source>
        <strain evidence="3 4">DSM 9236</strain>
    </source>
</reference>
<evidence type="ECO:0000313" key="4">
    <source>
        <dbReference type="Proteomes" id="UP000198896"/>
    </source>
</evidence>
<dbReference type="Pfam" id="PF01381">
    <property type="entry name" value="HTH_3"/>
    <property type="match status" value="1"/>
</dbReference>
<dbReference type="Gene3D" id="1.10.260.40">
    <property type="entry name" value="lambda repressor-like DNA-binding domains"/>
    <property type="match status" value="1"/>
</dbReference>
<dbReference type="Proteomes" id="UP000198896">
    <property type="component" value="Unassembled WGS sequence"/>
</dbReference>
<dbReference type="GO" id="GO:0003700">
    <property type="term" value="F:DNA-binding transcription factor activity"/>
    <property type="evidence" value="ECO:0007669"/>
    <property type="project" value="TreeGrafter"/>
</dbReference>
<dbReference type="RefSeq" id="WP_093913971.1">
    <property type="nucleotide sequence ID" value="NZ_FONL01000015.1"/>
</dbReference>
<dbReference type="OrthoDB" id="9814553at2"/>
<evidence type="ECO:0000259" key="2">
    <source>
        <dbReference type="PROSITE" id="PS50943"/>
    </source>
</evidence>
<dbReference type="EMBL" id="FONL01000015">
    <property type="protein sequence ID" value="SFE72164.1"/>
    <property type="molecule type" value="Genomic_DNA"/>
</dbReference>
<gene>
    <name evidence="3" type="ORF">SAMN05216245_1152</name>
</gene>
<dbReference type="GO" id="GO:0005829">
    <property type="term" value="C:cytosol"/>
    <property type="evidence" value="ECO:0007669"/>
    <property type="project" value="TreeGrafter"/>
</dbReference>
<accession>A0A1I2CV82</accession>
<proteinExistence type="predicted"/>
<dbReference type="SUPFAM" id="SSF47413">
    <property type="entry name" value="lambda repressor-like DNA-binding domains"/>
    <property type="match status" value="1"/>
</dbReference>
<organism evidence="3 4">
    <name type="scientific">Succiniclasticum ruminis DSM 9236</name>
    <dbReference type="NCBI Taxonomy" id="1123323"/>
    <lineage>
        <taxon>Bacteria</taxon>
        <taxon>Bacillati</taxon>
        <taxon>Bacillota</taxon>
        <taxon>Negativicutes</taxon>
        <taxon>Acidaminococcales</taxon>
        <taxon>Acidaminococcaceae</taxon>
        <taxon>Succiniclasticum</taxon>
    </lineage>
</organism>
<name>A0A1I2CV82_9FIRM</name>
<keyword evidence="1 3" id="KW-0238">DNA-binding</keyword>
<dbReference type="InterPro" id="IPR001387">
    <property type="entry name" value="Cro/C1-type_HTH"/>
</dbReference>
<dbReference type="CDD" id="cd00093">
    <property type="entry name" value="HTH_XRE"/>
    <property type="match status" value="1"/>
</dbReference>
<evidence type="ECO:0000313" key="3">
    <source>
        <dbReference type="EMBL" id="SFE72164.1"/>
    </source>
</evidence>
<keyword evidence="4" id="KW-1185">Reference proteome</keyword>
<dbReference type="PROSITE" id="PS50943">
    <property type="entry name" value="HTH_CROC1"/>
    <property type="match status" value="1"/>
</dbReference>